<dbReference type="WBParaSite" id="EN70_3455">
    <property type="protein sequence ID" value="EN70_3455"/>
    <property type="gene ID" value="EN70_3455"/>
</dbReference>
<feature type="transmembrane region" description="Helical" evidence="1">
    <location>
        <begin position="233"/>
        <end position="250"/>
    </location>
</feature>
<evidence type="ECO:0000313" key="4">
    <source>
        <dbReference type="WBParaSite" id="EN70_3455"/>
    </source>
</evidence>
<protein>
    <submittedName>
        <fullName evidence="4">PIEZO domain-containing protein</fullName>
    </submittedName>
</protein>
<evidence type="ECO:0000256" key="1">
    <source>
        <dbReference type="SAM" id="Phobius"/>
    </source>
</evidence>
<dbReference type="STRING" id="7209.A0A1I7VK53"/>
<feature type="domain" description="Piezo TM25-28" evidence="2">
    <location>
        <begin position="101"/>
        <end position="302"/>
    </location>
</feature>
<dbReference type="InterPro" id="IPR027272">
    <property type="entry name" value="Piezo"/>
</dbReference>
<proteinExistence type="predicted"/>
<evidence type="ECO:0000259" key="2">
    <source>
        <dbReference type="Pfam" id="PF15917"/>
    </source>
</evidence>
<dbReference type="InterPro" id="IPR031805">
    <property type="entry name" value="Piezo_TM25-28"/>
</dbReference>
<evidence type="ECO:0000313" key="3">
    <source>
        <dbReference type="Proteomes" id="UP000095285"/>
    </source>
</evidence>
<dbReference type="PANTHER" id="PTHR13167">
    <property type="entry name" value="PIEZO-TYPE MECHANOSENSITIVE ION CHANNEL COMPONENT"/>
    <property type="match status" value="1"/>
</dbReference>
<dbReference type="Proteomes" id="UP000095285">
    <property type="component" value="Unassembled WGS sequence"/>
</dbReference>
<dbReference type="GO" id="GO:0071260">
    <property type="term" value="P:cellular response to mechanical stimulus"/>
    <property type="evidence" value="ECO:0007669"/>
    <property type="project" value="TreeGrafter"/>
</dbReference>
<organism evidence="3 4">
    <name type="scientific">Loa loa</name>
    <name type="common">Eye worm</name>
    <name type="synonym">Filaria loa</name>
    <dbReference type="NCBI Taxonomy" id="7209"/>
    <lineage>
        <taxon>Eukaryota</taxon>
        <taxon>Metazoa</taxon>
        <taxon>Ecdysozoa</taxon>
        <taxon>Nematoda</taxon>
        <taxon>Chromadorea</taxon>
        <taxon>Rhabditida</taxon>
        <taxon>Spirurina</taxon>
        <taxon>Spiruromorpha</taxon>
        <taxon>Filarioidea</taxon>
        <taxon>Onchocercidae</taxon>
        <taxon>Loa</taxon>
    </lineage>
</organism>
<dbReference type="PANTHER" id="PTHR13167:SF25">
    <property type="entry name" value="PIEZO-TYPE MECHANOSENSITIVE ION CHANNEL COMPONENT"/>
    <property type="match status" value="1"/>
</dbReference>
<accession>A0A1I7VK53</accession>
<dbReference type="AlphaFoldDB" id="A0A1I7VK53"/>
<keyword evidence="1" id="KW-0472">Membrane</keyword>
<sequence length="347" mass="39605">MEVGQTIHYIKIGTFTLLFLMHFEPTSGLPIHPDYAPYFAFINNGQYTAGSQGKSSHAIYCYFLNVGISIIQYYNFKIERMEGNNASGGSNDGILLALHRNEVLDELKQCVCSYYHWIVLLLVLSDGIRLSSPVFLSAVLIILAFINLWRGADLYLSHPTVFIRKWRLITIYLLAAVFLRIVALIGDGLVGHFLIHDKAKHSISYTSFHVMLSYFSNSSEDTTPYGELSTDSFLFDVVTFAALLLQLRLISSWHFQRTVIDIRADRIVCYRGVVLQTQLIYKAMTYHQQQDRRRLAKIKRTVGAVVKLNLPFGEWFVESIRGWNENLLHTVDSAKGNMKETTFDSHS</sequence>
<feature type="transmembrane region" description="Helical" evidence="1">
    <location>
        <begin position="170"/>
        <end position="195"/>
    </location>
</feature>
<name>A0A1I7VK53_LOALO</name>
<reference evidence="4" key="2">
    <citation type="submission" date="2016-11" db="UniProtKB">
        <authorList>
            <consortium name="WormBaseParasite"/>
        </authorList>
    </citation>
    <scope>IDENTIFICATION</scope>
</reference>
<feature type="transmembrane region" description="Helical" evidence="1">
    <location>
        <begin position="130"/>
        <end position="149"/>
    </location>
</feature>
<keyword evidence="1" id="KW-1133">Transmembrane helix</keyword>
<dbReference type="Pfam" id="PF15917">
    <property type="entry name" value="Piezo_TM25-28"/>
    <property type="match status" value="1"/>
</dbReference>
<reference evidence="3" key="1">
    <citation type="submission" date="2012-04" db="EMBL/GenBank/DDBJ databases">
        <title>The Genome Sequence of Loa loa.</title>
        <authorList>
            <consortium name="The Broad Institute Genome Sequencing Platform"/>
            <consortium name="Broad Institute Genome Sequencing Center for Infectious Disease"/>
            <person name="Nutman T.B."/>
            <person name="Fink D.L."/>
            <person name="Russ C."/>
            <person name="Young S."/>
            <person name="Zeng Q."/>
            <person name="Gargeya S."/>
            <person name="Alvarado L."/>
            <person name="Berlin A."/>
            <person name="Chapman S.B."/>
            <person name="Chen Z."/>
            <person name="Freedman E."/>
            <person name="Gellesch M."/>
            <person name="Goldberg J."/>
            <person name="Griggs A."/>
            <person name="Gujja S."/>
            <person name="Heilman E.R."/>
            <person name="Heiman D."/>
            <person name="Howarth C."/>
            <person name="Mehta T."/>
            <person name="Neiman D."/>
            <person name="Pearson M."/>
            <person name="Roberts A."/>
            <person name="Saif S."/>
            <person name="Shea T."/>
            <person name="Shenoy N."/>
            <person name="Sisk P."/>
            <person name="Stolte C."/>
            <person name="Sykes S."/>
            <person name="White J."/>
            <person name="Yandava C."/>
            <person name="Haas B."/>
            <person name="Henn M.R."/>
            <person name="Nusbaum C."/>
            <person name="Birren B."/>
        </authorList>
    </citation>
    <scope>NUCLEOTIDE SEQUENCE [LARGE SCALE GENOMIC DNA]</scope>
</reference>
<keyword evidence="1" id="KW-0812">Transmembrane</keyword>
<dbReference type="GO" id="GO:0005886">
    <property type="term" value="C:plasma membrane"/>
    <property type="evidence" value="ECO:0007669"/>
    <property type="project" value="TreeGrafter"/>
</dbReference>
<keyword evidence="3" id="KW-1185">Reference proteome</keyword>
<dbReference type="GO" id="GO:0050982">
    <property type="term" value="P:detection of mechanical stimulus"/>
    <property type="evidence" value="ECO:0007669"/>
    <property type="project" value="TreeGrafter"/>
</dbReference>
<dbReference type="GO" id="GO:0005261">
    <property type="term" value="F:monoatomic cation channel activity"/>
    <property type="evidence" value="ECO:0007669"/>
    <property type="project" value="TreeGrafter"/>
</dbReference>
<dbReference type="GO" id="GO:0042391">
    <property type="term" value="P:regulation of membrane potential"/>
    <property type="evidence" value="ECO:0007669"/>
    <property type="project" value="TreeGrafter"/>
</dbReference>
<dbReference type="GO" id="GO:0008381">
    <property type="term" value="F:mechanosensitive monoatomic ion channel activity"/>
    <property type="evidence" value="ECO:0007669"/>
    <property type="project" value="InterPro"/>
</dbReference>